<keyword evidence="3" id="KW-0677">Repeat</keyword>
<dbReference type="InterPro" id="IPR036864">
    <property type="entry name" value="Zn2-C6_fun-type_DNA-bd_sf"/>
</dbReference>
<dbReference type="InterPro" id="IPR001138">
    <property type="entry name" value="Zn2Cys6_DnaBD"/>
</dbReference>
<dbReference type="SUPFAM" id="SSF57701">
    <property type="entry name" value="Zn2/Cys6 DNA-binding domain"/>
    <property type="match status" value="1"/>
</dbReference>
<evidence type="ECO:0000256" key="9">
    <source>
        <dbReference type="ARBA" id="ARBA00023242"/>
    </source>
</evidence>
<dbReference type="EMBL" id="JYKN01002973">
    <property type="protein sequence ID" value="KKK14525.1"/>
    <property type="molecule type" value="Genomic_DNA"/>
</dbReference>
<evidence type="ECO:0008006" key="15">
    <source>
        <dbReference type="Google" id="ProtNLM"/>
    </source>
</evidence>
<comment type="caution">
    <text evidence="13">The sequence shown here is derived from an EMBL/GenBank/DDBJ whole genome shotgun (WGS) entry which is preliminary data.</text>
</comment>
<proteinExistence type="predicted"/>
<evidence type="ECO:0000256" key="7">
    <source>
        <dbReference type="ARBA" id="ARBA00023125"/>
    </source>
</evidence>
<evidence type="ECO:0000259" key="12">
    <source>
        <dbReference type="Pfam" id="PF04082"/>
    </source>
</evidence>
<keyword evidence="7" id="KW-0238">DNA-binding</keyword>
<evidence type="ECO:0000256" key="10">
    <source>
        <dbReference type="SAM" id="MobiDB-lite"/>
    </source>
</evidence>
<dbReference type="Proteomes" id="UP000034947">
    <property type="component" value="Unassembled WGS sequence"/>
</dbReference>
<accession>A0A0F8W9G8</accession>
<evidence type="ECO:0000256" key="8">
    <source>
        <dbReference type="ARBA" id="ARBA00023163"/>
    </source>
</evidence>
<evidence type="ECO:0000259" key="11">
    <source>
        <dbReference type="Pfam" id="PF00172"/>
    </source>
</evidence>
<feature type="region of interest" description="Disordered" evidence="10">
    <location>
        <begin position="144"/>
        <end position="169"/>
    </location>
</feature>
<dbReference type="VEuPathDB" id="FungiDB:P175DRAFT_0503662"/>
<evidence type="ECO:0000313" key="13">
    <source>
        <dbReference type="EMBL" id="KKK14525.1"/>
    </source>
</evidence>
<evidence type="ECO:0000256" key="1">
    <source>
        <dbReference type="ARBA" id="ARBA00004123"/>
    </source>
</evidence>
<keyword evidence="2" id="KW-0479">Metal-binding</keyword>
<dbReference type="Gene3D" id="4.10.240.10">
    <property type="entry name" value="Zn(2)-C6 fungal-type DNA-binding domain"/>
    <property type="match status" value="1"/>
</dbReference>
<dbReference type="CDD" id="cd12148">
    <property type="entry name" value="fungal_TF_MHR"/>
    <property type="match status" value="1"/>
</dbReference>
<sequence>MKPSKHFCCTICQRGFTRIDHLKRHHLRRTLLPQFPPLGFALIQQNPPLRLRCEALFVHFLQRSFCSLGVRLAPSEHDADAGIPVIICVIITQIAPNVGTVKFPKLDRECTSMKLRCDGQTPCSSCVKRNLECSKDWTSPAASNDLNFNSNSPVVPGSPSVKNEGYDRPSDRGSIKFLLNRGTESFTEDFLLPPRSDRTRGLDYHHQKEEAESSMLPYHLKDDPTSWNPAFLESEPTALSFFQDTFLDFFNGPFGDLHKSVGDPYAGGMAGYQATLLPEQNHSLGYPGQQPYEPEKPFATAMIQAIISRAWLVPLDAKLHEEISTSLTFLLRTWRIRKFISLYFKYWQPSCTMIHCPSFDPETVSLPLLASVIFMGAMYSKDERELYIAKRVLDFVELFVFSSELFSCESEIARTICGDRNPDHGALDWPQFQNFQAGFLMVVVQYWAGGRVSRNRAMENRFSEIIKVARRIGLIRYHHNPEDSMDETIWIQRQCRIRTMNMVSLLDCAFSFYQNYPCHLTHTESHWEFPCLESTFALEHPFTDPDFQVSRGITIADAFDSLFEDYNAQETSQTASGIPASEIIATLTVLDMFILIHVLYAFINTHMTVLAPLLRFPQRSSTKSEAGSARSSKRRPSLIQEDSTLTAIRTALSRWRDHWLALRSTVSSHEWASMGFFKNGYNFWLVSQLLITKKESVDVVMKMEVRCEDKLEKLKVLLKDEND</sequence>
<dbReference type="Pfam" id="PF04082">
    <property type="entry name" value="Fungal_trans"/>
    <property type="match status" value="1"/>
</dbReference>
<feature type="domain" description="Zn(2)-C6 fungal-type" evidence="11">
    <location>
        <begin position="109"/>
        <end position="136"/>
    </location>
</feature>
<dbReference type="InterPro" id="IPR007219">
    <property type="entry name" value="XnlR_reg_dom"/>
</dbReference>
<keyword evidence="8" id="KW-0804">Transcription</keyword>
<comment type="subcellular location">
    <subcellularLocation>
        <location evidence="1">Nucleus</location>
    </subcellularLocation>
</comment>
<dbReference type="GO" id="GO:0000785">
    <property type="term" value="C:chromatin"/>
    <property type="evidence" value="ECO:0007669"/>
    <property type="project" value="TreeGrafter"/>
</dbReference>
<keyword evidence="14" id="KW-1185">Reference proteome</keyword>
<dbReference type="GO" id="GO:0000978">
    <property type="term" value="F:RNA polymerase II cis-regulatory region sequence-specific DNA binding"/>
    <property type="evidence" value="ECO:0007669"/>
    <property type="project" value="InterPro"/>
</dbReference>
<dbReference type="CDD" id="cd00067">
    <property type="entry name" value="GAL4"/>
    <property type="match status" value="1"/>
</dbReference>
<dbReference type="AlphaFoldDB" id="A0A0F8W9G8"/>
<reference evidence="13 14" key="1">
    <citation type="submission" date="2015-02" db="EMBL/GenBank/DDBJ databases">
        <title>Draft Genome Sequences of Two Closely-Related Aflatoxigenic Aspergillus Species Obtained from the Cote d'Ivoire.</title>
        <authorList>
            <person name="Moore G.G."/>
            <person name="Beltz S.B."/>
            <person name="Mack B.M."/>
        </authorList>
    </citation>
    <scope>NUCLEOTIDE SEQUENCE [LARGE SCALE GENOMIC DNA]</scope>
    <source>
        <strain evidence="13 14">SRRC1432</strain>
    </source>
</reference>
<dbReference type="InterPro" id="IPR051059">
    <property type="entry name" value="VerF-like"/>
</dbReference>
<organism evidence="13 14">
    <name type="scientific">Aspergillus ochraceoroseus</name>
    <dbReference type="NCBI Taxonomy" id="138278"/>
    <lineage>
        <taxon>Eukaryota</taxon>
        <taxon>Fungi</taxon>
        <taxon>Dikarya</taxon>
        <taxon>Ascomycota</taxon>
        <taxon>Pezizomycotina</taxon>
        <taxon>Eurotiomycetes</taxon>
        <taxon>Eurotiomycetidae</taxon>
        <taxon>Eurotiales</taxon>
        <taxon>Aspergillaceae</taxon>
        <taxon>Aspergillus</taxon>
        <taxon>Aspergillus subgen. Nidulantes</taxon>
    </lineage>
</organism>
<protein>
    <recommendedName>
        <fullName evidence="15">C2H2 finger domain protein</fullName>
    </recommendedName>
</protein>
<name>A0A0F8W9G8_9EURO</name>
<dbReference type="Pfam" id="PF00172">
    <property type="entry name" value="Zn_clus"/>
    <property type="match status" value="1"/>
</dbReference>
<evidence type="ECO:0000256" key="3">
    <source>
        <dbReference type="ARBA" id="ARBA00022737"/>
    </source>
</evidence>
<evidence type="ECO:0000313" key="14">
    <source>
        <dbReference type="Proteomes" id="UP000034947"/>
    </source>
</evidence>
<evidence type="ECO:0000256" key="5">
    <source>
        <dbReference type="ARBA" id="ARBA00022833"/>
    </source>
</evidence>
<dbReference type="PANTHER" id="PTHR40626:SF8">
    <property type="entry name" value="C2H2 FINGER DOMAIN TRANSCRIPTION FACTOR (EUROFUNG)-RELATED"/>
    <property type="match status" value="1"/>
</dbReference>
<evidence type="ECO:0000256" key="6">
    <source>
        <dbReference type="ARBA" id="ARBA00023015"/>
    </source>
</evidence>
<dbReference type="GO" id="GO:0005634">
    <property type="term" value="C:nucleus"/>
    <property type="evidence" value="ECO:0007669"/>
    <property type="project" value="UniProtKB-SubCell"/>
</dbReference>
<dbReference type="GO" id="GO:0006351">
    <property type="term" value="P:DNA-templated transcription"/>
    <property type="evidence" value="ECO:0007669"/>
    <property type="project" value="InterPro"/>
</dbReference>
<keyword evidence="9" id="KW-0539">Nucleus</keyword>
<keyword evidence="5" id="KW-0862">Zinc</keyword>
<dbReference type="PANTHER" id="PTHR40626">
    <property type="entry name" value="MIP31509P"/>
    <property type="match status" value="1"/>
</dbReference>
<gene>
    <name evidence="13" type="ORF">AOCH_004928</name>
</gene>
<keyword evidence="4" id="KW-0863">Zinc-finger</keyword>
<evidence type="ECO:0000256" key="2">
    <source>
        <dbReference type="ARBA" id="ARBA00022723"/>
    </source>
</evidence>
<evidence type="ECO:0000256" key="4">
    <source>
        <dbReference type="ARBA" id="ARBA00022771"/>
    </source>
</evidence>
<dbReference type="GO" id="GO:0000981">
    <property type="term" value="F:DNA-binding transcription factor activity, RNA polymerase II-specific"/>
    <property type="evidence" value="ECO:0007669"/>
    <property type="project" value="InterPro"/>
</dbReference>
<dbReference type="OrthoDB" id="10018191at2759"/>
<keyword evidence="6" id="KW-0805">Transcription regulation</keyword>
<feature type="compositionally biased region" description="Low complexity" evidence="10">
    <location>
        <begin position="147"/>
        <end position="161"/>
    </location>
</feature>
<feature type="domain" description="Xylanolytic transcriptional activator regulatory" evidence="12">
    <location>
        <begin position="340"/>
        <end position="536"/>
    </location>
</feature>
<dbReference type="GO" id="GO:0008270">
    <property type="term" value="F:zinc ion binding"/>
    <property type="evidence" value="ECO:0007669"/>
    <property type="project" value="UniProtKB-KW"/>
</dbReference>